<evidence type="ECO:0000313" key="2">
    <source>
        <dbReference type="Proteomes" id="UP000011138"/>
    </source>
</evidence>
<organism evidence="1 2">
    <name type="scientific">Halorubrum sodomense tailed virus 2</name>
    <dbReference type="NCBI Taxonomy" id="1262527"/>
    <lineage>
        <taxon>Viruses</taxon>
        <taxon>Duplodnaviria</taxon>
        <taxon>Heunggongvirae</taxon>
        <taxon>Uroviricota</taxon>
        <taxon>Caudoviricetes</taxon>
        <taxon>Thumleimavirales</taxon>
        <taxon>Hafunaviridae</taxon>
        <taxon>Mincapvirus</taxon>
        <taxon>Mincapvirus eilatense</taxon>
        <taxon>Mincapvirus HSTV2</taxon>
    </lineage>
</organism>
<dbReference type="OrthoDB" id="35429at10239"/>
<sequence length="59" mass="6803">MTTDTRTPAEVKENYVGYHECEAMRHLRFAGRTPADIAFMLERKEATVRRHIDGECGHP</sequence>
<dbReference type="GeneID" id="14477223"/>
<protein>
    <submittedName>
        <fullName evidence="1">Uncharacterized protein</fullName>
    </submittedName>
</protein>
<proteinExistence type="predicted"/>
<keyword evidence="2" id="KW-1185">Reference proteome</keyword>
<reference evidence="1 2" key="1">
    <citation type="journal article" date="2013" name="J. Virol.">
        <title>Insights into head-tailed viruses infecting extremely halophilic archaea.</title>
        <authorList>
            <person name="Pietila M.K."/>
            <person name="Laurinmaki P."/>
            <person name="Russell D.A."/>
            <person name="Ko C.C."/>
            <person name="Jacobs-Sera D."/>
            <person name="Butcher S.J."/>
            <person name="Bamford D.H."/>
            <person name="Hendrix R.W."/>
        </authorList>
    </citation>
    <scope>NUCLEOTIDE SEQUENCE [LARGE SCALE GENOMIC DNA]</scope>
</reference>
<dbReference type="EMBL" id="KC117376">
    <property type="protein sequence ID" value="AGC34353.1"/>
    <property type="molecule type" value="Genomic_DNA"/>
</dbReference>
<dbReference type="KEGG" id="vg:14477223"/>
<dbReference type="Proteomes" id="UP000011138">
    <property type="component" value="Segment"/>
</dbReference>
<evidence type="ECO:0000313" key="1">
    <source>
        <dbReference type="EMBL" id="AGC34353.1"/>
    </source>
</evidence>
<name>L7TIY5_9CAUD</name>
<gene>
    <name evidence="1" type="primary">86</name>
    <name evidence="1" type="ORF">HSTV2_86</name>
</gene>
<dbReference type="RefSeq" id="YP_007379164.1">
    <property type="nucleotide sequence ID" value="NC_020159.1"/>
</dbReference>
<accession>L7TIY5</accession>